<protein>
    <submittedName>
        <fullName evidence="2">Uncharacterized protein</fullName>
    </submittedName>
</protein>
<feature type="compositionally biased region" description="Basic and acidic residues" evidence="1">
    <location>
        <begin position="27"/>
        <end position="45"/>
    </location>
</feature>
<gene>
    <name evidence="2" type="ORF">OsJ_03183</name>
</gene>
<sequence length="106" mass="11727">MPLPPRSWWMARVLPPCAMRRVPPPRGSHEEGAAIVPEKKVMPPRRERRPLGKGHRRPGGGWYEAPRLRRRPPWEGATAKASVSKGRTPPAGEKTLRAGEGTLAEG</sequence>
<accession>A0A8J8Y5K0</accession>
<evidence type="ECO:0000313" key="2">
    <source>
        <dbReference type="EMBL" id="EAZ13258.1"/>
    </source>
</evidence>
<dbReference type="AlphaFoldDB" id="A0A8J8Y5K0"/>
<reference evidence="2" key="2">
    <citation type="submission" date="2008-12" db="EMBL/GenBank/DDBJ databases">
        <title>Improved gene annotation of the rice (Oryza sativa) genomes.</title>
        <authorList>
            <person name="Wang J."/>
            <person name="Li R."/>
            <person name="Fan W."/>
            <person name="Huang Q."/>
            <person name="Zhang J."/>
            <person name="Zhou Y."/>
            <person name="Hu Y."/>
            <person name="Zi S."/>
            <person name="Li J."/>
            <person name="Ni P."/>
            <person name="Zheng H."/>
            <person name="Zhang Y."/>
            <person name="Zhao M."/>
            <person name="Hao Q."/>
            <person name="McDermott J."/>
            <person name="Samudrala R."/>
            <person name="Kristiansen K."/>
            <person name="Wong G.K.-S."/>
        </authorList>
    </citation>
    <scope>NUCLEOTIDE SEQUENCE</scope>
</reference>
<organism evidence="2">
    <name type="scientific">Oryza sativa subsp. japonica</name>
    <name type="common">Rice</name>
    <dbReference type="NCBI Taxonomy" id="39947"/>
    <lineage>
        <taxon>Eukaryota</taxon>
        <taxon>Viridiplantae</taxon>
        <taxon>Streptophyta</taxon>
        <taxon>Embryophyta</taxon>
        <taxon>Tracheophyta</taxon>
        <taxon>Spermatophyta</taxon>
        <taxon>Magnoliopsida</taxon>
        <taxon>Liliopsida</taxon>
        <taxon>Poales</taxon>
        <taxon>Poaceae</taxon>
        <taxon>BOP clade</taxon>
        <taxon>Oryzoideae</taxon>
        <taxon>Oryzeae</taxon>
        <taxon>Oryzinae</taxon>
        <taxon>Oryza</taxon>
        <taxon>Oryza sativa</taxon>
    </lineage>
</organism>
<proteinExistence type="predicted"/>
<reference evidence="2" key="1">
    <citation type="journal article" date="2005" name="PLoS Biol.">
        <title>The genomes of Oryza sativa: a history of duplications.</title>
        <authorList>
            <person name="Yu J."/>
            <person name="Wang J."/>
            <person name="Lin W."/>
            <person name="Li S."/>
            <person name="Li H."/>
            <person name="Zhou J."/>
            <person name="Ni P."/>
            <person name="Dong W."/>
            <person name="Hu S."/>
            <person name="Zeng C."/>
            <person name="Zhang J."/>
            <person name="Zhang Y."/>
            <person name="Li R."/>
            <person name="Xu Z."/>
            <person name="Li S."/>
            <person name="Li X."/>
            <person name="Zheng H."/>
            <person name="Cong L."/>
            <person name="Lin L."/>
            <person name="Yin J."/>
            <person name="Geng J."/>
            <person name="Li G."/>
            <person name="Shi J."/>
            <person name="Liu J."/>
            <person name="Lv H."/>
            <person name="Li J."/>
            <person name="Wang J."/>
            <person name="Deng Y."/>
            <person name="Ran L."/>
            <person name="Shi X."/>
            <person name="Wang X."/>
            <person name="Wu Q."/>
            <person name="Li C."/>
            <person name="Ren X."/>
            <person name="Wang J."/>
            <person name="Wang X."/>
            <person name="Li D."/>
            <person name="Liu D."/>
            <person name="Zhang X."/>
            <person name="Ji Z."/>
            <person name="Zhao W."/>
            <person name="Sun Y."/>
            <person name="Zhang Z."/>
            <person name="Bao J."/>
            <person name="Han Y."/>
            <person name="Dong L."/>
            <person name="Ji J."/>
            <person name="Chen P."/>
            <person name="Wu S."/>
            <person name="Liu J."/>
            <person name="Xiao Y."/>
            <person name="Bu D."/>
            <person name="Tan J."/>
            <person name="Yang L."/>
            <person name="Ye C."/>
            <person name="Zhang J."/>
            <person name="Xu J."/>
            <person name="Zhou Y."/>
            <person name="Yu Y."/>
            <person name="Zhang B."/>
            <person name="Zhuang S."/>
            <person name="Wei H."/>
            <person name="Liu B."/>
            <person name="Lei M."/>
            <person name="Yu H."/>
            <person name="Li Y."/>
            <person name="Xu H."/>
            <person name="Wei S."/>
            <person name="He X."/>
            <person name="Fang L."/>
            <person name="Zhang Z."/>
            <person name="Zhang Y."/>
            <person name="Huang X."/>
            <person name="Su Z."/>
            <person name="Tong W."/>
            <person name="Li J."/>
            <person name="Tong Z."/>
            <person name="Li S."/>
            <person name="Ye J."/>
            <person name="Wang L."/>
            <person name="Fang L."/>
            <person name="Lei T."/>
            <person name="Chen C."/>
            <person name="Chen H."/>
            <person name="Xu Z."/>
            <person name="Li H."/>
            <person name="Huang H."/>
            <person name="Zhang F."/>
            <person name="Xu H."/>
            <person name="Li N."/>
            <person name="Zhao C."/>
            <person name="Li S."/>
            <person name="Dong L."/>
            <person name="Huang Y."/>
            <person name="Li L."/>
            <person name="Xi Y."/>
            <person name="Qi Q."/>
            <person name="Li W."/>
            <person name="Zhang B."/>
            <person name="Hu W."/>
            <person name="Zhang Y."/>
            <person name="Tian X."/>
            <person name="Jiao Y."/>
            <person name="Liang X."/>
            <person name="Jin J."/>
            <person name="Gao L."/>
            <person name="Zheng W."/>
            <person name="Hao B."/>
            <person name="Liu S."/>
            <person name="Wang W."/>
            <person name="Yuan L."/>
            <person name="Cao M."/>
            <person name="McDermott J."/>
            <person name="Samudrala R."/>
            <person name="Wang J."/>
            <person name="Wong G.K."/>
            <person name="Yang H."/>
        </authorList>
    </citation>
    <scope>NUCLEOTIDE SEQUENCE [LARGE SCALE GENOMIC DNA]</scope>
</reference>
<dbReference type="EMBL" id="CM000138">
    <property type="protein sequence ID" value="EAZ13258.1"/>
    <property type="molecule type" value="Genomic_DNA"/>
</dbReference>
<feature type="region of interest" description="Disordered" evidence="1">
    <location>
        <begin position="23"/>
        <end position="106"/>
    </location>
</feature>
<evidence type="ECO:0000256" key="1">
    <source>
        <dbReference type="SAM" id="MobiDB-lite"/>
    </source>
</evidence>
<dbReference type="Proteomes" id="UP000007752">
    <property type="component" value="Chromosome 1"/>
</dbReference>
<name>A0A8J8Y5K0_ORYSJ</name>
<feature type="compositionally biased region" description="Basic residues" evidence="1">
    <location>
        <begin position="46"/>
        <end position="58"/>
    </location>
</feature>